<organism evidence="1">
    <name type="scientific">Siphoviridae sp. ctgBD49</name>
    <dbReference type="NCBI Taxonomy" id="2826420"/>
    <lineage>
        <taxon>Viruses</taxon>
        <taxon>Duplodnaviria</taxon>
        <taxon>Heunggongvirae</taxon>
        <taxon>Uroviricota</taxon>
        <taxon>Caudoviricetes</taxon>
    </lineage>
</organism>
<accession>A0A8S5QQ49</accession>
<sequence length="90" mass="10157">MLVTVVGSGVKEIVEPIFNTLTINSVNGISSGMLGNLRTLTYSISIEDDFVISQRKKLMSELSKESTHLVAFYEHGDWMHVYIFKRSAFK</sequence>
<name>A0A8S5QQ49_9CAUD</name>
<reference evidence="1" key="1">
    <citation type="journal article" date="2021" name="Proc. Natl. Acad. Sci. U.S.A.">
        <title>A Catalog of Tens of Thousands of Viruses from Human Metagenomes Reveals Hidden Associations with Chronic Diseases.</title>
        <authorList>
            <person name="Tisza M.J."/>
            <person name="Buck C.B."/>
        </authorList>
    </citation>
    <scope>NUCLEOTIDE SEQUENCE</scope>
    <source>
        <strain evidence="1">CtgBD49</strain>
    </source>
</reference>
<proteinExistence type="predicted"/>
<protein>
    <submittedName>
        <fullName evidence="1">Uncharacterized protein</fullName>
    </submittedName>
</protein>
<evidence type="ECO:0000313" key="1">
    <source>
        <dbReference type="EMBL" id="DAE20929.1"/>
    </source>
</evidence>
<dbReference type="EMBL" id="BK015703">
    <property type="protein sequence ID" value="DAE20929.1"/>
    <property type="molecule type" value="Genomic_DNA"/>
</dbReference>